<dbReference type="CDD" id="cd10030">
    <property type="entry name" value="UDG-F4_TTUDGA_SPO1dp_like"/>
    <property type="match status" value="1"/>
</dbReference>
<dbReference type="InterPro" id="IPR051536">
    <property type="entry name" value="UDG_Type-4/5"/>
</dbReference>
<evidence type="ECO:0000256" key="4">
    <source>
        <dbReference type="ARBA" id="ARBA00022801"/>
    </source>
</evidence>
<organism evidence="9 10">
    <name type="scientific">Paenibacillus sambharensis</name>
    <dbReference type="NCBI Taxonomy" id="1803190"/>
    <lineage>
        <taxon>Bacteria</taxon>
        <taxon>Bacillati</taxon>
        <taxon>Bacillota</taxon>
        <taxon>Bacilli</taxon>
        <taxon>Bacillales</taxon>
        <taxon>Paenibacillaceae</taxon>
        <taxon>Paenibacillus</taxon>
    </lineage>
</organism>
<name>A0A2W1LSD3_9BACL</name>
<dbReference type="InterPro" id="IPR005122">
    <property type="entry name" value="Uracil-DNA_glycosylase-like"/>
</dbReference>
<keyword evidence="3" id="KW-0227">DNA damage</keyword>
<protein>
    <submittedName>
        <fullName evidence="9">Uracil-DNA glycosylase</fullName>
    </submittedName>
</protein>
<keyword evidence="2" id="KW-0479">Metal-binding</keyword>
<dbReference type="GO" id="GO:0051539">
    <property type="term" value="F:4 iron, 4 sulfur cluster binding"/>
    <property type="evidence" value="ECO:0007669"/>
    <property type="project" value="UniProtKB-KW"/>
</dbReference>
<keyword evidence="6" id="KW-0411">Iron-sulfur</keyword>
<evidence type="ECO:0000256" key="7">
    <source>
        <dbReference type="ARBA" id="ARBA00023204"/>
    </source>
</evidence>
<evidence type="ECO:0000256" key="6">
    <source>
        <dbReference type="ARBA" id="ARBA00023014"/>
    </source>
</evidence>
<evidence type="ECO:0000256" key="2">
    <source>
        <dbReference type="ARBA" id="ARBA00022723"/>
    </source>
</evidence>
<dbReference type="EMBL" id="QKRB01000010">
    <property type="protein sequence ID" value="PZD97685.1"/>
    <property type="molecule type" value="Genomic_DNA"/>
</dbReference>
<dbReference type="GO" id="GO:0006281">
    <property type="term" value="P:DNA repair"/>
    <property type="evidence" value="ECO:0007669"/>
    <property type="project" value="UniProtKB-KW"/>
</dbReference>
<dbReference type="InterPro" id="IPR036895">
    <property type="entry name" value="Uracil-DNA_glycosylase-like_sf"/>
</dbReference>
<keyword evidence="10" id="KW-1185">Reference proteome</keyword>
<dbReference type="PANTHER" id="PTHR33693:SF1">
    <property type="entry name" value="TYPE-4 URACIL-DNA GLYCOSYLASE"/>
    <property type="match status" value="1"/>
</dbReference>
<keyword evidence="4" id="KW-0378">Hydrolase</keyword>
<keyword evidence="7" id="KW-0234">DNA repair</keyword>
<dbReference type="Proteomes" id="UP000249522">
    <property type="component" value="Unassembled WGS sequence"/>
</dbReference>
<dbReference type="GO" id="GO:0046872">
    <property type="term" value="F:metal ion binding"/>
    <property type="evidence" value="ECO:0007669"/>
    <property type="project" value="UniProtKB-KW"/>
</dbReference>
<reference evidence="9 10" key="1">
    <citation type="submission" date="2018-06" db="EMBL/GenBank/DDBJ databases">
        <title>Paenibacillus imtechensis sp. nov.</title>
        <authorList>
            <person name="Pinnaka A.K."/>
            <person name="Singh H."/>
            <person name="Kaur M."/>
        </authorList>
    </citation>
    <scope>NUCLEOTIDE SEQUENCE [LARGE SCALE GENOMIC DNA]</scope>
    <source>
        <strain evidence="9 10">SMB1</strain>
    </source>
</reference>
<feature type="domain" description="Uracil-DNA glycosylase-like" evidence="8">
    <location>
        <begin position="27"/>
        <end position="173"/>
    </location>
</feature>
<keyword evidence="1" id="KW-0004">4Fe-4S</keyword>
<gene>
    <name evidence="9" type="ORF">DNH61_01420</name>
</gene>
<evidence type="ECO:0000313" key="9">
    <source>
        <dbReference type="EMBL" id="PZD97685.1"/>
    </source>
</evidence>
<dbReference type="OrthoDB" id="5290748at2"/>
<sequence length="184" mass="20824">MTEEEVPPYAAGCMKCELAGQRRRMVWGEGNPGAPVFILLDNPGAREDKDGQAFVCGTRDTLQQGLRETGIALDQIYVSYLLKCRPIRAYDKPAARAACSPHLAFQLERQKPRILLGLGNTVVQELYQSEEKDVKSLRGRWHDYEGIPAVFSYHPLAVRRRPVLMRYLLEDLALVREKLMVLAP</sequence>
<dbReference type="GO" id="GO:0097506">
    <property type="term" value="F:deaminated base DNA N-glycosylase activity"/>
    <property type="evidence" value="ECO:0007669"/>
    <property type="project" value="UniProtKB-ARBA"/>
</dbReference>
<evidence type="ECO:0000256" key="5">
    <source>
        <dbReference type="ARBA" id="ARBA00023004"/>
    </source>
</evidence>
<comment type="caution">
    <text evidence="9">The sequence shown here is derived from an EMBL/GenBank/DDBJ whole genome shotgun (WGS) entry which is preliminary data.</text>
</comment>
<keyword evidence="5" id="KW-0408">Iron</keyword>
<dbReference type="SMART" id="SM00986">
    <property type="entry name" value="UDG"/>
    <property type="match status" value="1"/>
</dbReference>
<dbReference type="Gene3D" id="3.40.470.10">
    <property type="entry name" value="Uracil-DNA glycosylase-like domain"/>
    <property type="match status" value="1"/>
</dbReference>
<dbReference type="SMART" id="SM00987">
    <property type="entry name" value="UreE_C"/>
    <property type="match status" value="1"/>
</dbReference>
<accession>A0A2W1LSD3</accession>
<evidence type="ECO:0000256" key="1">
    <source>
        <dbReference type="ARBA" id="ARBA00022485"/>
    </source>
</evidence>
<dbReference type="SUPFAM" id="SSF52141">
    <property type="entry name" value="Uracil-DNA glycosylase-like"/>
    <property type="match status" value="1"/>
</dbReference>
<dbReference type="Pfam" id="PF03167">
    <property type="entry name" value="UDG"/>
    <property type="match status" value="1"/>
</dbReference>
<evidence type="ECO:0000256" key="3">
    <source>
        <dbReference type="ARBA" id="ARBA00022763"/>
    </source>
</evidence>
<proteinExistence type="predicted"/>
<evidence type="ECO:0000259" key="8">
    <source>
        <dbReference type="SMART" id="SM00986"/>
    </source>
</evidence>
<dbReference type="PANTHER" id="PTHR33693">
    <property type="entry name" value="TYPE-5 URACIL-DNA GLYCOSYLASE"/>
    <property type="match status" value="1"/>
</dbReference>
<evidence type="ECO:0000313" key="10">
    <source>
        <dbReference type="Proteomes" id="UP000249522"/>
    </source>
</evidence>
<dbReference type="AlphaFoldDB" id="A0A2W1LSD3"/>